<evidence type="ECO:0000256" key="1">
    <source>
        <dbReference type="ARBA" id="ARBA00022750"/>
    </source>
</evidence>
<keyword evidence="1" id="KW-0064">Aspartyl protease</keyword>
<evidence type="ECO:0000259" key="5">
    <source>
        <dbReference type="Pfam" id="PF14244"/>
    </source>
</evidence>
<dbReference type="InterPro" id="IPR043502">
    <property type="entry name" value="DNA/RNA_pol_sf"/>
</dbReference>
<reference evidence="7" key="2">
    <citation type="submission" date="2020-03" db="EMBL/GenBank/DDBJ databases">
        <title>Walnut 2.0.</title>
        <authorList>
            <person name="Marrano A."/>
            <person name="Britton M."/>
            <person name="Zimin A.V."/>
            <person name="Zaini P.A."/>
            <person name="Workman R."/>
            <person name="Puiu D."/>
            <person name="Bianco L."/>
            <person name="Allen B.J."/>
            <person name="Troggio M."/>
            <person name="Leslie C.A."/>
            <person name="Timp W."/>
            <person name="Dendekar A."/>
            <person name="Salzberg S.L."/>
            <person name="Neale D.B."/>
        </authorList>
    </citation>
    <scope>NUCLEOTIDE SEQUENCE</scope>
    <source>
        <tissue evidence="7">Leaves</tissue>
    </source>
</reference>
<feature type="compositionally biased region" description="Polar residues" evidence="2">
    <location>
        <begin position="264"/>
        <end position="274"/>
    </location>
</feature>
<dbReference type="Gramene" id="Jr16_06640_p1">
    <property type="protein sequence ID" value="cds.Jr16_06640_p1"/>
    <property type="gene ID" value="Jr16_06640"/>
</dbReference>
<feature type="region of interest" description="Disordered" evidence="2">
    <location>
        <begin position="1"/>
        <end position="24"/>
    </location>
</feature>
<dbReference type="InterPro" id="IPR013103">
    <property type="entry name" value="RVT_2"/>
</dbReference>
<evidence type="ECO:0008006" key="9">
    <source>
        <dbReference type="Google" id="ProtNLM"/>
    </source>
</evidence>
<evidence type="ECO:0000259" key="3">
    <source>
        <dbReference type="Pfam" id="PF07727"/>
    </source>
</evidence>
<keyword evidence="1" id="KW-0645">Protease</keyword>
<evidence type="ECO:0000259" key="4">
    <source>
        <dbReference type="Pfam" id="PF13976"/>
    </source>
</evidence>
<feature type="compositionally biased region" description="Polar residues" evidence="2">
    <location>
        <begin position="1"/>
        <end position="23"/>
    </location>
</feature>
<organism evidence="7 8">
    <name type="scientific">Juglans regia</name>
    <name type="common">English walnut</name>
    <dbReference type="NCBI Taxonomy" id="51240"/>
    <lineage>
        <taxon>Eukaryota</taxon>
        <taxon>Viridiplantae</taxon>
        <taxon>Streptophyta</taxon>
        <taxon>Embryophyta</taxon>
        <taxon>Tracheophyta</taxon>
        <taxon>Spermatophyta</taxon>
        <taxon>Magnoliopsida</taxon>
        <taxon>eudicotyledons</taxon>
        <taxon>Gunneridae</taxon>
        <taxon>Pentapetalae</taxon>
        <taxon>rosids</taxon>
        <taxon>fabids</taxon>
        <taxon>Fagales</taxon>
        <taxon>Juglandaceae</taxon>
        <taxon>Juglans</taxon>
    </lineage>
</organism>
<evidence type="ECO:0000313" key="7">
    <source>
        <dbReference type="EMBL" id="KAF5442808.1"/>
    </source>
</evidence>
<dbReference type="SUPFAM" id="SSF56672">
    <property type="entry name" value="DNA/RNA polymerases"/>
    <property type="match status" value="1"/>
</dbReference>
<dbReference type="PANTHER" id="PTHR37610">
    <property type="entry name" value="CCHC-TYPE DOMAIN-CONTAINING PROTEIN"/>
    <property type="match status" value="1"/>
</dbReference>
<dbReference type="InterPro" id="IPR029472">
    <property type="entry name" value="Copia-like_N"/>
</dbReference>
<reference evidence="7" key="1">
    <citation type="submission" date="2015-10" db="EMBL/GenBank/DDBJ databases">
        <authorList>
            <person name="Martinez-Garcia P.J."/>
            <person name="Crepeau M.W."/>
            <person name="Puiu D."/>
            <person name="Gonzalez-Ibeas D."/>
            <person name="Whalen J."/>
            <person name="Stevens K."/>
            <person name="Paul R."/>
            <person name="Butterfield T."/>
            <person name="Britton M."/>
            <person name="Reagan R."/>
            <person name="Chakraborty S."/>
            <person name="Walawage S.L."/>
            <person name="Vasquez-Gross H.A."/>
            <person name="Cardeno C."/>
            <person name="Famula R."/>
            <person name="Pratt K."/>
            <person name="Kuruganti S."/>
            <person name="Aradhya M.K."/>
            <person name="Leslie C.A."/>
            <person name="Dandekar A.M."/>
            <person name="Salzberg S.L."/>
            <person name="Wegrzyn J.L."/>
            <person name="Langley C.H."/>
            <person name="Neale D.B."/>
        </authorList>
    </citation>
    <scope>NUCLEOTIDE SEQUENCE</scope>
    <source>
        <tissue evidence="7">Leaves</tissue>
    </source>
</reference>
<dbReference type="InterPro" id="IPR054722">
    <property type="entry name" value="PolX-like_BBD"/>
</dbReference>
<feature type="domain" description="Reverse transcriptase Ty1/copia-type" evidence="3">
    <location>
        <begin position="678"/>
        <end position="858"/>
    </location>
</feature>
<feature type="domain" description="Retrovirus-related Pol polyprotein from transposon TNT 1-94-like beta-barrel" evidence="6">
    <location>
        <begin position="417"/>
        <end position="491"/>
    </location>
</feature>
<keyword evidence="1" id="KW-0378">Hydrolase</keyword>
<dbReference type="InterPro" id="IPR025724">
    <property type="entry name" value="GAG-pre-integrase_dom"/>
</dbReference>
<protein>
    <recommendedName>
        <fullName evidence="9">Reverse transcriptase Ty1/copia-type domain-containing protein</fullName>
    </recommendedName>
</protein>
<name>A0A833WBS8_JUGRE</name>
<feature type="region of interest" description="Disordered" evidence="2">
    <location>
        <begin position="239"/>
        <end position="278"/>
    </location>
</feature>
<gene>
    <name evidence="7" type="ORF">F2P56_035426</name>
</gene>
<dbReference type="Pfam" id="PF14244">
    <property type="entry name" value="Retrotran_gag_3"/>
    <property type="match status" value="1"/>
</dbReference>
<feature type="domain" description="GAG-pre-integrase" evidence="4">
    <location>
        <begin position="550"/>
        <end position="606"/>
    </location>
</feature>
<feature type="domain" description="Retrotransposon Copia-like N-terminal" evidence="5">
    <location>
        <begin position="40"/>
        <end position="86"/>
    </location>
</feature>
<dbReference type="Proteomes" id="UP000619265">
    <property type="component" value="Unassembled WGS sequence"/>
</dbReference>
<dbReference type="EMBL" id="LIHL02000016">
    <property type="protein sequence ID" value="KAF5442808.1"/>
    <property type="molecule type" value="Genomic_DNA"/>
</dbReference>
<comment type="caution">
    <text evidence="7">The sequence shown here is derived from an EMBL/GenBank/DDBJ whole genome shotgun (WGS) entry which is preliminary data.</text>
</comment>
<evidence type="ECO:0000259" key="6">
    <source>
        <dbReference type="Pfam" id="PF22936"/>
    </source>
</evidence>
<dbReference type="GO" id="GO:0004190">
    <property type="term" value="F:aspartic-type endopeptidase activity"/>
    <property type="evidence" value="ECO:0007669"/>
    <property type="project" value="UniProtKB-KW"/>
</dbReference>
<evidence type="ECO:0000313" key="8">
    <source>
        <dbReference type="Proteomes" id="UP000619265"/>
    </source>
</evidence>
<dbReference type="PANTHER" id="PTHR37610:SF100">
    <property type="entry name" value="COPIA-LIKE POLYPROTEIN_RETROTRANSPOSON"/>
    <property type="match status" value="1"/>
</dbReference>
<dbReference type="Pfam" id="PF07727">
    <property type="entry name" value="RVT_2"/>
    <property type="match status" value="1"/>
</dbReference>
<evidence type="ECO:0000256" key="2">
    <source>
        <dbReference type="SAM" id="MobiDB-lite"/>
    </source>
</evidence>
<accession>A0A833WBS8</accession>
<proteinExistence type="predicted"/>
<dbReference type="Pfam" id="PF22936">
    <property type="entry name" value="Pol_BBD"/>
    <property type="match status" value="1"/>
</dbReference>
<sequence>MEFSESHTPPDSPTHSNPLTNPPSRYLNLADPTNPYRLDHSDSPSITLVADLLTTENYTTWSRSMKRALRAKNKLGFIDDTLTKPNFPDGPLIDLWNRCNDMVVSWIQNSITTSLKSSVAFVDDAYEIWMDLHERLSHQNGPRIFQLKKALASLSQENDSVSIYYSNLKTLWDEMAIYEPLPTCSCGTMKSFLDRSQRDCVLQFLMGLNDSYSPIRDQIMLLDPLPPVSKVFSLVQQQERHHRITSHSQPSETLALTVKKPYTPSKSSPTNQTNPRKDRPYCTHCKISGHTVENCFKLGNADPPLCTHCNMLGHSIEKCYKLNGYPPGHKFHNKQPHSSHANLSIAPESVGVGEDKVGLTKLQYQQLLALLQTQDPISANVLHSSSSNPTSQSNMSGILNCFSTHTHASLNSSNTNWIIDTGATDHMVCSTSLFSSIHSTVSYSVKLPNGSSASVTHVGTVHLSNTIILTEVLCVPSFNFNLISVPKLTKSNNCCFLFFSSHCFIQDLHSWTTIGKGDLLHGLYHFHCSVVPPTALTNYFSTYKHKPHTNPTFSASVTQNITPYNLWHCRLGHLSKNRLQLIHDLPVNTHRSFTNEIPCTLCPLAKFNKLPFPDSVHASSRIFEIIHCDIWGPSPTIAHDAFTTSISLHTEPHSYKQAVKDPAWCRAMEAEIAALETNHTWTLTDLPAGKRPIDCKYVYKVKFNSDGTLERLKASLVAKGYTQVEGVDYVDTFSPVAKMVTVRFLISVAAIKGWFLHHFDVNNAFLNGDLTEEIYMKKPPGYTKGEPHQVCKLLKSLYGLKQASRQWNSKLTSSLLSFGFVQSKSDYSLFTKQEGDFYIAILVYVDDILVASNSNTSISSL</sequence>
<dbReference type="AlphaFoldDB" id="A0A833WBS8"/>
<dbReference type="Pfam" id="PF13976">
    <property type="entry name" value="gag_pre-integrs"/>
    <property type="match status" value="1"/>
</dbReference>